<keyword evidence="2" id="KW-1185">Reference proteome</keyword>
<dbReference type="OrthoDB" id="9790710at2"/>
<evidence type="ECO:0000313" key="2">
    <source>
        <dbReference type="Proteomes" id="UP000192418"/>
    </source>
</evidence>
<dbReference type="EMBL" id="FWXY01000008">
    <property type="protein sequence ID" value="SMC72966.1"/>
    <property type="molecule type" value="Genomic_DNA"/>
</dbReference>
<sequence>MELEEIISRKKVLFISFSDHEYLRNKQEIEIIKKYSLETTIITANKGQKITPINIGKILLVYFKTFFYLCKSYDIIFIGGLPQILLPCIHPFIKNKIIIIDFFISLYDTMIEDRTVVNKQSLLSYLLMWLDKQTISLADHILVDTKTHGEYFKNKLSAPASKIIILYLKADTDIYHPKKIKKLQCFQGKFLVFFFGAMNPVQGVEVILNCAATLIHEQKIVFAFVGPMDKLKYAINKRMPSNVIWLSKWLPQNIIADLITMSDLCLAGHFSSEVPKAKRVIPGKAFTYLAMNKKTILGDNDANREFFSETNNNIIFVKMGDHEALKKTILNSYHEFLRKNSVDLDADNTFLNNHEISNGI</sequence>
<organism evidence="1 2">
    <name type="scientific">Desulfocicer vacuolatum DSM 3385</name>
    <dbReference type="NCBI Taxonomy" id="1121400"/>
    <lineage>
        <taxon>Bacteria</taxon>
        <taxon>Pseudomonadati</taxon>
        <taxon>Thermodesulfobacteriota</taxon>
        <taxon>Desulfobacteria</taxon>
        <taxon>Desulfobacterales</taxon>
        <taxon>Desulfobacteraceae</taxon>
        <taxon>Desulfocicer</taxon>
    </lineage>
</organism>
<name>A0A1W2BJA9_9BACT</name>
<dbReference type="Gene3D" id="3.40.50.2000">
    <property type="entry name" value="Glycogen Phosphorylase B"/>
    <property type="match status" value="1"/>
</dbReference>
<dbReference type="STRING" id="1121400.SAMN02746065_108135"/>
<reference evidence="1 2" key="1">
    <citation type="submission" date="2017-04" db="EMBL/GenBank/DDBJ databases">
        <authorList>
            <person name="Afonso C.L."/>
            <person name="Miller P.J."/>
            <person name="Scott M.A."/>
            <person name="Spackman E."/>
            <person name="Goraichik I."/>
            <person name="Dimitrov K.M."/>
            <person name="Suarez D.L."/>
            <person name="Swayne D.E."/>
        </authorList>
    </citation>
    <scope>NUCLEOTIDE SEQUENCE [LARGE SCALE GENOMIC DNA]</scope>
    <source>
        <strain evidence="1 2">DSM 3385</strain>
    </source>
</reference>
<dbReference type="Proteomes" id="UP000192418">
    <property type="component" value="Unassembled WGS sequence"/>
</dbReference>
<dbReference type="GO" id="GO:0016740">
    <property type="term" value="F:transferase activity"/>
    <property type="evidence" value="ECO:0007669"/>
    <property type="project" value="UniProtKB-KW"/>
</dbReference>
<protein>
    <submittedName>
        <fullName evidence="1">Glycosyltransferase involved in cell wall bisynthesis</fullName>
    </submittedName>
</protein>
<dbReference type="RefSeq" id="WP_084068670.1">
    <property type="nucleotide sequence ID" value="NZ_FWXY01000008.1"/>
</dbReference>
<keyword evidence="1" id="KW-0808">Transferase</keyword>
<dbReference type="SUPFAM" id="SSF53756">
    <property type="entry name" value="UDP-Glycosyltransferase/glycogen phosphorylase"/>
    <property type="match status" value="1"/>
</dbReference>
<evidence type="ECO:0000313" key="1">
    <source>
        <dbReference type="EMBL" id="SMC72966.1"/>
    </source>
</evidence>
<proteinExistence type="predicted"/>
<dbReference type="AlphaFoldDB" id="A0A1W2BJA9"/>
<dbReference type="Pfam" id="PF13692">
    <property type="entry name" value="Glyco_trans_1_4"/>
    <property type="match status" value="1"/>
</dbReference>
<gene>
    <name evidence="1" type="ORF">SAMN02746065_108135</name>
</gene>
<accession>A0A1W2BJA9</accession>